<organism evidence="3 4">
    <name type="scientific">Teredinibacter turnerae (strain ATCC 39867 / T7901)</name>
    <dbReference type="NCBI Taxonomy" id="377629"/>
    <lineage>
        <taxon>Bacteria</taxon>
        <taxon>Pseudomonadati</taxon>
        <taxon>Pseudomonadota</taxon>
        <taxon>Gammaproteobacteria</taxon>
        <taxon>Cellvibrionales</taxon>
        <taxon>Cellvibrionaceae</taxon>
        <taxon>Teredinibacter</taxon>
    </lineage>
</organism>
<feature type="transmembrane region" description="Helical" evidence="1">
    <location>
        <begin position="7"/>
        <end position="24"/>
    </location>
</feature>
<keyword evidence="1" id="KW-0472">Membrane</keyword>
<feature type="transmembrane region" description="Helical" evidence="1">
    <location>
        <begin position="294"/>
        <end position="315"/>
    </location>
</feature>
<dbReference type="HOGENOM" id="CLU_069577_0_0_6"/>
<keyword evidence="1" id="KW-1133">Transmembrane helix</keyword>
<feature type="transmembrane region" description="Helical" evidence="1">
    <location>
        <begin position="107"/>
        <end position="131"/>
    </location>
</feature>
<dbReference type="AlphaFoldDB" id="C5BJM1"/>
<dbReference type="STRING" id="377629.TERTU_2245"/>
<dbReference type="InterPro" id="IPR002656">
    <property type="entry name" value="Acyl_transf_3_dom"/>
</dbReference>
<dbReference type="Proteomes" id="UP000009080">
    <property type="component" value="Chromosome"/>
</dbReference>
<keyword evidence="1" id="KW-0812">Transmembrane</keyword>
<name>C5BJM1_TERTT</name>
<accession>C5BJM1</accession>
<sequence length="337" mass="38938">MRDNSIDIMRFIGLAAIILAHVGPPELLYQLRNFDVPLMVLVSGMAFGLSYKPGTRYSHYLWKRLFRLVVPVWVFLTGYFFALLIFNPSHPDLDVNTTVNSYLLNGGIGYVWIIRVFLLVALVSPFIYIWHKAQPSNFVYFITLAFVFMIYEVVRYFTLPYIQHDVGNKISLVTHFIVPYGVIFAIGLRMPQLNEKQITHFVVLSLATFVSLALGLYVMEGVFVPTQEMKYPPALYYVSYALFVSCLLWMLREQIELLIDKLKLKTFVLFCAQNSIWIYLWHIPLVKNLHGNFAVKYLIAFSVATMAAFIQIWLLNKLLEKIQSAALRKNFRAVFSG</sequence>
<evidence type="ECO:0000256" key="1">
    <source>
        <dbReference type="SAM" id="Phobius"/>
    </source>
</evidence>
<feature type="transmembrane region" description="Helical" evidence="1">
    <location>
        <begin position="138"/>
        <end position="158"/>
    </location>
</feature>
<dbReference type="EMBL" id="CP001614">
    <property type="protein sequence ID" value="ACR11933.1"/>
    <property type="molecule type" value="Genomic_DNA"/>
</dbReference>
<feature type="transmembrane region" description="Helical" evidence="1">
    <location>
        <begin position="65"/>
        <end position="87"/>
    </location>
</feature>
<feature type="transmembrane region" description="Helical" evidence="1">
    <location>
        <begin position="234"/>
        <end position="252"/>
    </location>
</feature>
<feature type="transmembrane region" description="Helical" evidence="1">
    <location>
        <begin position="170"/>
        <end position="188"/>
    </location>
</feature>
<dbReference type="GO" id="GO:0016747">
    <property type="term" value="F:acyltransferase activity, transferring groups other than amino-acyl groups"/>
    <property type="evidence" value="ECO:0007669"/>
    <property type="project" value="InterPro"/>
</dbReference>
<evidence type="ECO:0000313" key="4">
    <source>
        <dbReference type="Proteomes" id="UP000009080"/>
    </source>
</evidence>
<evidence type="ECO:0000259" key="2">
    <source>
        <dbReference type="Pfam" id="PF01757"/>
    </source>
</evidence>
<gene>
    <name evidence="3" type="ordered locus">TERTU_2245</name>
</gene>
<feature type="transmembrane region" description="Helical" evidence="1">
    <location>
        <begin position="264"/>
        <end position="282"/>
    </location>
</feature>
<dbReference type="RefSeq" id="WP_015818045.1">
    <property type="nucleotide sequence ID" value="NC_012997.1"/>
</dbReference>
<dbReference type="KEGG" id="ttu:TERTU_2245"/>
<evidence type="ECO:0000313" key="3">
    <source>
        <dbReference type="EMBL" id="ACR11933.1"/>
    </source>
</evidence>
<dbReference type="Pfam" id="PF01757">
    <property type="entry name" value="Acyl_transf_3"/>
    <property type="match status" value="1"/>
</dbReference>
<proteinExistence type="predicted"/>
<keyword evidence="4" id="KW-1185">Reference proteome</keyword>
<feature type="transmembrane region" description="Helical" evidence="1">
    <location>
        <begin position="36"/>
        <end position="53"/>
    </location>
</feature>
<protein>
    <submittedName>
        <fullName evidence="3">Membrane protein</fullName>
    </submittedName>
</protein>
<feature type="transmembrane region" description="Helical" evidence="1">
    <location>
        <begin position="200"/>
        <end position="219"/>
    </location>
</feature>
<dbReference type="eggNOG" id="COG1835">
    <property type="taxonomic scope" value="Bacteria"/>
</dbReference>
<reference evidence="3 4" key="1">
    <citation type="journal article" date="2009" name="PLoS ONE">
        <title>The complete genome of Teredinibacter turnerae T7901: an intracellular endosymbiont of marine wood-boring bivalves (shipworms).</title>
        <authorList>
            <person name="Yang J.C."/>
            <person name="Madupu R."/>
            <person name="Durkin A.S."/>
            <person name="Ekborg N.A."/>
            <person name="Pedamallu C.S."/>
            <person name="Hostetler J.B."/>
            <person name="Radune D."/>
            <person name="Toms B.S."/>
            <person name="Henrissat B."/>
            <person name="Coutinho P.M."/>
            <person name="Schwarz S."/>
            <person name="Field L."/>
            <person name="Trindade-Silva A.E."/>
            <person name="Soares C.A.G."/>
            <person name="Elshahawi S."/>
            <person name="Hanora A."/>
            <person name="Schmidt E.W."/>
            <person name="Haygood M.G."/>
            <person name="Posfai J."/>
            <person name="Benner J."/>
            <person name="Madinger C."/>
            <person name="Nove J."/>
            <person name="Anton B."/>
            <person name="Chaudhary K."/>
            <person name="Foster J."/>
            <person name="Holman A."/>
            <person name="Kumar S."/>
            <person name="Lessard P.A."/>
            <person name="Luyten Y.A."/>
            <person name="Slatko B."/>
            <person name="Wood N."/>
            <person name="Wu B."/>
            <person name="Teplitski M."/>
            <person name="Mougous J.D."/>
            <person name="Ward N."/>
            <person name="Eisen J.A."/>
            <person name="Badger J.H."/>
            <person name="Distel D.L."/>
        </authorList>
    </citation>
    <scope>NUCLEOTIDE SEQUENCE [LARGE SCALE GENOMIC DNA]</scope>
    <source>
        <strain evidence="4">ATCC 39867 / T7901</strain>
    </source>
</reference>
<feature type="domain" description="Acyltransferase 3" evidence="2">
    <location>
        <begin position="4"/>
        <end position="315"/>
    </location>
</feature>